<keyword evidence="2 4" id="KW-0808">Transferase</keyword>
<evidence type="ECO:0000256" key="4">
    <source>
        <dbReference type="PIRNR" id="PIRNR000410"/>
    </source>
</evidence>
<evidence type="ECO:0000256" key="2">
    <source>
        <dbReference type="ARBA" id="ARBA00022679"/>
    </source>
</evidence>
<dbReference type="InterPro" id="IPR050903">
    <property type="entry name" value="Bact_Chemotaxis_MeTrfase"/>
</dbReference>
<dbReference type="PANTHER" id="PTHR24422">
    <property type="entry name" value="CHEMOTAXIS PROTEIN METHYLTRANSFERASE"/>
    <property type="match status" value="1"/>
</dbReference>
<keyword evidence="7" id="KW-1185">Reference proteome</keyword>
<keyword evidence="1 4" id="KW-0489">Methyltransferase</keyword>
<dbReference type="PIRSF" id="PIRSF000410">
    <property type="entry name" value="CheR"/>
    <property type="match status" value="1"/>
</dbReference>
<dbReference type="PROSITE" id="PS50123">
    <property type="entry name" value="CHER"/>
    <property type="match status" value="1"/>
</dbReference>
<reference evidence="6 7" key="1">
    <citation type="submission" date="2021-04" db="EMBL/GenBank/DDBJ databases">
        <authorList>
            <person name="Pira H."/>
            <person name="Risdian C."/>
            <person name="Wink J."/>
        </authorList>
    </citation>
    <scope>NUCLEOTIDE SEQUENCE [LARGE SCALE GENOMIC DNA]</scope>
    <source>
        <strain evidence="6 7">WHA3</strain>
    </source>
</reference>
<feature type="domain" description="CheR-type methyltransferase" evidence="5">
    <location>
        <begin position="10"/>
        <end position="287"/>
    </location>
</feature>
<evidence type="ECO:0000313" key="7">
    <source>
        <dbReference type="Proteomes" id="UP000722336"/>
    </source>
</evidence>
<dbReference type="InterPro" id="IPR022642">
    <property type="entry name" value="CheR_C"/>
</dbReference>
<evidence type="ECO:0000256" key="3">
    <source>
        <dbReference type="ARBA" id="ARBA00022691"/>
    </source>
</evidence>
<keyword evidence="3 4" id="KW-0949">S-adenosyl-L-methionine</keyword>
<dbReference type="PANTHER" id="PTHR24422:SF19">
    <property type="entry name" value="CHEMOTAXIS PROTEIN METHYLTRANSFERASE"/>
    <property type="match status" value="1"/>
</dbReference>
<dbReference type="SMART" id="SM00138">
    <property type="entry name" value="MeTrc"/>
    <property type="match status" value="1"/>
</dbReference>
<dbReference type="InterPro" id="IPR022641">
    <property type="entry name" value="CheR_N"/>
</dbReference>
<dbReference type="EMBL" id="JAGSPA010000003">
    <property type="protein sequence ID" value="MBV7257156.1"/>
    <property type="molecule type" value="Genomic_DNA"/>
</dbReference>
<organism evidence="6 7">
    <name type="scientific">Pacificimonas pallii</name>
    <dbReference type="NCBI Taxonomy" id="2827236"/>
    <lineage>
        <taxon>Bacteria</taxon>
        <taxon>Pseudomonadati</taxon>
        <taxon>Pseudomonadota</taxon>
        <taxon>Alphaproteobacteria</taxon>
        <taxon>Sphingomonadales</taxon>
        <taxon>Sphingosinicellaceae</taxon>
        <taxon>Pacificimonas</taxon>
    </lineage>
</organism>
<dbReference type="Proteomes" id="UP000722336">
    <property type="component" value="Unassembled WGS sequence"/>
</dbReference>
<protein>
    <recommendedName>
        <fullName evidence="4">Chemotaxis protein methyltransferase</fullName>
        <ecNumber evidence="4">2.1.1.80</ecNumber>
    </recommendedName>
</protein>
<gene>
    <name evidence="6" type="ORF">KCG44_10220</name>
</gene>
<dbReference type="InterPro" id="IPR026024">
    <property type="entry name" value="Chemotaxis_MeTrfase_CheR"/>
</dbReference>
<accession>A0ABS6SGV4</accession>
<comment type="caution">
    <text evidence="6">The sequence shown here is derived from an EMBL/GenBank/DDBJ whole genome shotgun (WGS) entry which is preliminary data.</text>
</comment>
<proteinExistence type="predicted"/>
<evidence type="ECO:0000259" key="5">
    <source>
        <dbReference type="PROSITE" id="PS50123"/>
    </source>
</evidence>
<sequence>MTALAMTSAPREREFGYRAEDHRAISTMVYDEVGILLPAEKAQLVYRRLAPRVRACNLATISEYIELIGRDERERKRMIDSLTTNHTSFFRESHHFEDFSERIWPGLVERLNNGGRVRLWSAACSSGEEPYTWLMSALGADRTAASKLLRKDFRVLATDISSEILAAAKRACYSEETLSKVPRPLRSSWIQEKDGVLQVDPVLRDAISFRSLNLLGKWPMKGKFDTIFCRNVMIYFDQPTKTKLQTRLADALEVGGMLYIGHSERLAPSLEDRFRCIGRTSYQKVAA</sequence>
<comment type="catalytic activity">
    <reaction evidence="4">
        <text>L-glutamyl-[protein] + S-adenosyl-L-methionine = [protein]-L-glutamate 5-O-methyl ester + S-adenosyl-L-homocysteine</text>
        <dbReference type="Rhea" id="RHEA:24452"/>
        <dbReference type="Rhea" id="RHEA-COMP:10208"/>
        <dbReference type="Rhea" id="RHEA-COMP:10311"/>
        <dbReference type="ChEBI" id="CHEBI:29973"/>
        <dbReference type="ChEBI" id="CHEBI:57856"/>
        <dbReference type="ChEBI" id="CHEBI:59789"/>
        <dbReference type="ChEBI" id="CHEBI:82795"/>
        <dbReference type="EC" id="2.1.1.80"/>
    </reaction>
</comment>
<name>A0ABS6SGV4_9SPHN</name>
<dbReference type="RefSeq" id="WP_218445985.1">
    <property type="nucleotide sequence ID" value="NZ_JAGSPA010000003.1"/>
</dbReference>
<dbReference type="EC" id="2.1.1.80" evidence="4"/>
<dbReference type="Pfam" id="PF01739">
    <property type="entry name" value="CheR"/>
    <property type="match status" value="1"/>
</dbReference>
<dbReference type="Pfam" id="PF03705">
    <property type="entry name" value="CheR_N"/>
    <property type="match status" value="1"/>
</dbReference>
<comment type="function">
    <text evidence="4">Methylation of the membrane-bound methyl-accepting chemotaxis proteins (MCP) to form gamma-glutamyl methyl ester residues in MCP.</text>
</comment>
<dbReference type="InterPro" id="IPR000780">
    <property type="entry name" value="CheR_MeTrfase"/>
</dbReference>
<evidence type="ECO:0000313" key="6">
    <source>
        <dbReference type="EMBL" id="MBV7257156.1"/>
    </source>
</evidence>
<evidence type="ECO:0000256" key="1">
    <source>
        <dbReference type="ARBA" id="ARBA00022603"/>
    </source>
</evidence>